<name>A0A0J9X5B9_GEOCN</name>
<dbReference type="InterPro" id="IPR046773">
    <property type="entry name" value="DOCKER_Lobe_C"/>
</dbReference>
<keyword evidence="1" id="KW-0597">Phosphoprotein</keyword>
<dbReference type="Pfam" id="PF20421">
    <property type="entry name" value="DHR-2_Lobe_C"/>
    <property type="match status" value="1"/>
</dbReference>
<evidence type="ECO:0000256" key="1">
    <source>
        <dbReference type="ARBA" id="ARBA00022553"/>
    </source>
</evidence>
<dbReference type="Gene3D" id="1.25.40.410">
    <property type="match status" value="1"/>
</dbReference>
<dbReference type="InterPro" id="IPR057500">
    <property type="entry name" value="C2_DCK1_4th"/>
</dbReference>
<dbReference type="Gene3D" id="1.20.58.740">
    <property type="match status" value="1"/>
</dbReference>
<dbReference type="PANTHER" id="PTHR45653:SF10">
    <property type="entry name" value="MYOBLAST CITY, ISOFORM B"/>
    <property type="match status" value="1"/>
</dbReference>
<dbReference type="InterPro" id="IPR056372">
    <property type="entry name" value="TPR_DOCK"/>
</dbReference>
<dbReference type="STRING" id="1173061.A0A0J9X5B9"/>
<dbReference type="PROSITE" id="PS51651">
    <property type="entry name" value="DOCKER"/>
    <property type="match status" value="1"/>
</dbReference>
<evidence type="ECO:0000256" key="3">
    <source>
        <dbReference type="SAM" id="MobiDB-lite"/>
    </source>
</evidence>
<evidence type="ECO:0000313" key="6">
    <source>
        <dbReference type="Proteomes" id="UP000242525"/>
    </source>
</evidence>
<sequence length="1865" mass="210658">MSLDVDINSTAEKNFIGASFGSSLDFSASLLQSVSTTTANTPPTDTHATSSSSEWSSLSKIGRGVVIGRHVPNPNRKHDIPLNLGDEVYIFESHSSGQWYRGYVVSPPSAHAAFNQPLPKGKKINNAALKALDANIRTGIFPCAMVHLHEYFDLSTNVESSKINSSANDRFSTFGNLTDYDNESIVQFKSAGIKSKPPPIPALRLGNEVPTVPNEPLVDEIVAVINEWYNTYVYHHYLFGNFELVNTINTIIQDLYFIRRKLIYGLLTSNERILARKKVIWQIARVINVLNRGHVVRDTKTGEILAGKEGPVRLAQEQILTALAPNYPDHSMINDVHAEVTQPKHILVDFKSCIGQGYGHGLTVYFQLRTKSSFLTEPFAIKIKPDMRITDLNAVLFRDLPLSVARGDVILNAEVFEDVPLKSKTPTSLTNILNSPNVPASKLPSKKQGRRGLASGAADISRLFRIEDKGEAPFTIRMYATYFSVNEPNKDNRGWGELFERIVRGRPNGVAVTPRAEQVVCTVKEFEAPSVRNIEHLQNQGSHSAIGMARSLYTTALTDDRNDLFITLGKISLTHITCPIADYLLISLGTSTGKALFSNASNTTSSTSWDSLATYNNEVVGEMVKVNKFDKNDSITFSLYVGGEFVATTNIPIWHGTKVWSGKRTVNFSRENDIVATLNITANFVGNGYNTDVFIEKLIHWRVVYDAHGIDELISTLAKFKVIDSTEFVKRFHEIMDALLEILSTFIHSERDDLLLNIFYALINTLEKVTARNKDYLYLADDYLNNRFSFPGLAEPLLTLTDQAIQIDTSPGHDHDLLKRMFKVFGFLSRLLAASAAIDWNRGRDAQQLILMTVRKYLRRSTDTIKNILGRKQPDFYDLQLVIVQNIFEFYENIRLYVPPDDMLQMIIELTDSIRNDDDKINTQRLLLIKKISKSWHYNQSKYRPHITAYTIKWTLPFWLASSEFTPERKDQIRLLSGIFSAQFNILWPVREKEIDVCKRYGQLLPVGAKIYNELLNQFEVSGKKRTRKVFSPLFSDTYPFETRPIDSLVSDAVFDETLIELGIVLTLLVNISHYGDQQVIDTSLTNTQYNELAFNIIQACNSMLNSMSFPKFWISLLAVHHETVLGCLDYLSVLMKSRFIPMPEDAENFNSGLWFAFLSSLLHLGGSEAIAVEHLPEQKRKAVWKICGDIRSRASELLVEMWDAIGWQSTDEDRSRFSLNIFGGFQVQMFGGETSLVRDVLNLCLVRHPSAQKTAVHIIHSMIISEWTLNEDLSGLQREILASLDDIFQSRAFLPEEYDKISFCQLLRNSIRVDREDEAYPYINALIEDVEEFLDLLLDLYNVPPGDAYNDDRIFHALNILNFLKDIDRVEIFSRYVNDIAEWNRSKGNYVQTGLALRLLASAYEWSYEQRLEASEIPSFPAQTGFERKEALYEDIIQCFTKGKSFENAIDAVKELIHVYETVSFDFQKLSIATRALAKLYESVDTVERLSPQYFRVAYIGVGFPRSLRNRLFIFEGNAYEKLESIHDRLRKTYPGATIVSNESAAKQDGQYLFVTTVDPDISSRLSHLKHIRPTPGAKEYYSRLNLRYFTYSKPLPGNTSPLDLWVEKTTYETYQALPTIVKRSEVKVVNVIKLSPLENALTLLQMKTNDLLDLEAIINSGKADQSAISKLDLILSGAVDSPVNGGIQLFRAFLEDPNLRTDPSTAPLVTELEMSFLDYASAIQRSLVIHGKVVPATLLPLHQSLVELFKRNFAPELATLSDGISYEEQLRSGLLMRQGSITNAFGYVKPKPQPIAGAHLNMNHDYDEETESGANLDSLLGNAIAASDILIRGPGDYGSGLRNDRTSIMMIKQNRSESRTLFR</sequence>
<dbReference type="OrthoDB" id="18896at2759"/>
<dbReference type="InterPro" id="IPR032376">
    <property type="entry name" value="DOCK_N"/>
</dbReference>
<dbReference type="Pfam" id="PF23554">
    <property type="entry name" value="TPR_DOCK"/>
    <property type="match status" value="1"/>
</dbReference>
<dbReference type="InterPro" id="IPR042455">
    <property type="entry name" value="DOCK_N_sub1"/>
</dbReference>
<comment type="caution">
    <text evidence="5">The sequence shown here is derived from an EMBL/GenBank/DDBJ whole genome shotgun (WGS) entry which is preliminary data.</text>
</comment>
<comment type="similarity">
    <text evidence="2">Belongs to the DOCK family.</text>
</comment>
<dbReference type="GO" id="GO:0005737">
    <property type="term" value="C:cytoplasm"/>
    <property type="evidence" value="ECO:0007669"/>
    <property type="project" value="TreeGrafter"/>
</dbReference>
<protein>
    <recommendedName>
        <fullName evidence="4">DOCKER domain-containing protein</fullName>
    </recommendedName>
</protein>
<feature type="domain" description="DOCKER" evidence="4">
    <location>
        <begin position="1365"/>
        <end position="1767"/>
    </location>
</feature>
<accession>A0A0J9X5B9</accession>
<feature type="region of interest" description="Disordered" evidence="3">
    <location>
        <begin position="36"/>
        <end position="55"/>
    </location>
</feature>
<evidence type="ECO:0000313" key="5">
    <source>
        <dbReference type="EMBL" id="CDO52402.1"/>
    </source>
</evidence>
<dbReference type="GO" id="GO:0007264">
    <property type="term" value="P:small GTPase-mediated signal transduction"/>
    <property type="evidence" value="ECO:0007669"/>
    <property type="project" value="InterPro"/>
</dbReference>
<dbReference type="PANTHER" id="PTHR45653">
    <property type="entry name" value="DEDICATOR OF CYTOKINESIS"/>
    <property type="match status" value="1"/>
</dbReference>
<dbReference type="Pfam" id="PF25338">
    <property type="entry name" value="C2_DCK_4th"/>
    <property type="match status" value="1"/>
</dbReference>
<dbReference type="InterPro" id="IPR043161">
    <property type="entry name" value="DOCK_C_lobe_A"/>
</dbReference>
<gene>
    <name evidence="5" type="ORF">BN980_GECA03s01286g</name>
</gene>
<evidence type="ECO:0000256" key="2">
    <source>
        <dbReference type="PROSITE-ProRule" id="PRU00984"/>
    </source>
</evidence>
<dbReference type="Gene3D" id="1.20.1270.350">
    <property type="entry name" value="Dedicator of cytokinesis N-terminal subdomain"/>
    <property type="match status" value="1"/>
</dbReference>
<dbReference type="GO" id="GO:0031267">
    <property type="term" value="F:small GTPase binding"/>
    <property type="evidence" value="ECO:0007669"/>
    <property type="project" value="TreeGrafter"/>
</dbReference>
<reference evidence="5" key="1">
    <citation type="submission" date="2014-03" db="EMBL/GenBank/DDBJ databases">
        <authorList>
            <person name="Casaregola S."/>
        </authorList>
    </citation>
    <scope>NUCLEOTIDE SEQUENCE [LARGE SCALE GENOMIC DNA]</scope>
    <source>
        <strain evidence="5">CLIB 918</strain>
    </source>
</reference>
<dbReference type="GO" id="GO:0005886">
    <property type="term" value="C:plasma membrane"/>
    <property type="evidence" value="ECO:0007669"/>
    <property type="project" value="TreeGrafter"/>
</dbReference>
<dbReference type="InterPro" id="IPR043162">
    <property type="entry name" value="DOCK_C_lobe_C"/>
</dbReference>
<dbReference type="GO" id="GO:0005085">
    <property type="term" value="F:guanyl-nucleotide exchange factor activity"/>
    <property type="evidence" value="ECO:0007669"/>
    <property type="project" value="InterPro"/>
</dbReference>
<evidence type="ECO:0000259" key="4">
    <source>
        <dbReference type="PROSITE" id="PS51651"/>
    </source>
</evidence>
<dbReference type="InterPro" id="IPR026791">
    <property type="entry name" value="DOCK"/>
</dbReference>
<dbReference type="Proteomes" id="UP000242525">
    <property type="component" value="Unassembled WGS sequence"/>
</dbReference>
<proteinExistence type="inferred from homology"/>
<keyword evidence="6" id="KW-1185">Reference proteome</keyword>
<dbReference type="Pfam" id="PF16172">
    <property type="entry name" value="DOCK_N"/>
    <property type="match status" value="1"/>
</dbReference>
<organism evidence="5 6">
    <name type="scientific">Geotrichum candidum</name>
    <name type="common">Oospora lactis</name>
    <name type="synonym">Dipodascus geotrichum</name>
    <dbReference type="NCBI Taxonomy" id="1173061"/>
    <lineage>
        <taxon>Eukaryota</taxon>
        <taxon>Fungi</taxon>
        <taxon>Dikarya</taxon>
        <taxon>Ascomycota</taxon>
        <taxon>Saccharomycotina</taxon>
        <taxon>Dipodascomycetes</taxon>
        <taxon>Dipodascales</taxon>
        <taxon>Dipodascaceae</taxon>
        <taxon>Geotrichum</taxon>
    </lineage>
</organism>
<dbReference type="InterPro" id="IPR027357">
    <property type="entry name" value="DOCKER_dom"/>
</dbReference>
<dbReference type="CDD" id="cd11684">
    <property type="entry name" value="DHR2_DOCK"/>
    <property type="match status" value="1"/>
</dbReference>
<dbReference type="EMBL" id="CCBN010000003">
    <property type="protein sequence ID" value="CDO52402.1"/>
    <property type="molecule type" value="Genomic_DNA"/>
</dbReference>